<proteinExistence type="predicted"/>
<evidence type="ECO:0000259" key="1">
    <source>
        <dbReference type="Pfam" id="PF01370"/>
    </source>
</evidence>
<dbReference type="SUPFAM" id="SSF51735">
    <property type="entry name" value="NAD(P)-binding Rossmann-fold domains"/>
    <property type="match status" value="1"/>
</dbReference>
<dbReference type="Pfam" id="PF01370">
    <property type="entry name" value="Epimerase"/>
    <property type="match status" value="1"/>
</dbReference>
<dbReference type="Proteomes" id="UP001169063">
    <property type="component" value="Unassembled WGS sequence"/>
</dbReference>
<name>A0ABT8SH68_9CAUL</name>
<gene>
    <name evidence="2" type="ORF">Q0812_00370</name>
</gene>
<dbReference type="RefSeq" id="WP_302108309.1">
    <property type="nucleotide sequence ID" value="NZ_JAUKTR010000001.1"/>
</dbReference>
<dbReference type="CDD" id="cd05271">
    <property type="entry name" value="NDUFA9_like_SDR_a"/>
    <property type="match status" value="1"/>
</dbReference>
<keyword evidence="3" id="KW-1185">Reference proteome</keyword>
<dbReference type="InterPro" id="IPR001509">
    <property type="entry name" value="Epimerase_deHydtase"/>
</dbReference>
<organism evidence="2 3">
    <name type="scientific">Peiella sedimenti</name>
    <dbReference type="NCBI Taxonomy" id="3061083"/>
    <lineage>
        <taxon>Bacteria</taxon>
        <taxon>Pseudomonadati</taxon>
        <taxon>Pseudomonadota</taxon>
        <taxon>Alphaproteobacteria</taxon>
        <taxon>Caulobacterales</taxon>
        <taxon>Caulobacteraceae</taxon>
        <taxon>Peiella</taxon>
    </lineage>
</organism>
<reference evidence="2" key="1">
    <citation type="submission" date="2023-07" db="EMBL/GenBank/DDBJ databases">
        <title>Brevundimonas soil sp. nov., isolated from the soil of chemical plant.</title>
        <authorList>
            <person name="Wu N."/>
        </authorList>
    </citation>
    <scope>NUCLEOTIDE SEQUENCE</scope>
    <source>
        <strain evidence="2">XZ-24</strain>
    </source>
</reference>
<dbReference type="EMBL" id="JAUKTR010000001">
    <property type="protein sequence ID" value="MDO1557878.1"/>
    <property type="molecule type" value="Genomic_DNA"/>
</dbReference>
<sequence>MTHQATLFGGSGFIGSQTGGALLRRDWRLRIVARKPQVAQALRPLGEVGQVQIKAGDVRRDEHVAEAVRGSELVVNFVGILHEGPGQSFDDVHVEAAERIARIAREAGVQRLIHVSALGADAGSASKYARSKAEGERAVAAAFPGAIIVRPSVVFGPGDDFLNRFARMAAFAPALPLVGGGSTRFQPVYVGDVADAIARLAVARDVADRPYELTGPSTYTFKELMELILSETNRQRPLVPLPFGVAGMIGAMGDLMAAVGLTPPLTRDQVELLKTDNVAADGAPGLEAIGVRPTGLEAVAESYLWRYRQGGQFAEGTAARA</sequence>
<dbReference type="InterPro" id="IPR051207">
    <property type="entry name" value="ComplexI_NDUFA9_subunit"/>
</dbReference>
<feature type="domain" description="NAD-dependent epimerase/dehydratase" evidence="1">
    <location>
        <begin position="7"/>
        <end position="204"/>
    </location>
</feature>
<evidence type="ECO:0000313" key="3">
    <source>
        <dbReference type="Proteomes" id="UP001169063"/>
    </source>
</evidence>
<comment type="caution">
    <text evidence="2">The sequence shown here is derived from an EMBL/GenBank/DDBJ whole genome shotgun (WGS) entry which is preliminary data.</text>
</comment>
<dbReference type="PANTHER" id="PTHR12126:SF11">
    <property type="entry name" value="NADH DEHYDROGENASE [UBIQUINONE] 1 ALPHA SUBCOMPLEX SUBUNIT 9, MITOCHONDRIAL"/>
    <property type="match status" value="1"/>
</dbReference>
<accession>A0ABT8SH68</accession>
<evidence type="ECO:0000313" key="2">
    <source>
        <dbReference type="EMBL" id="MDO1557878.1"/>
    </source>
</evidence>
<protein>
    <submittedName>
        <fullName evidence="2">Complex I NDUFA9 subunit family protein</fullName>
    </submittedName>
</protein>
<dbReference type="InterPro" id="IPR036291">
    <property type="entry name" value="NAD(P)-bd_dom_sf"/>
</dbReference>
<dbReference type="Gene3D" id="3.40.50.720">
    <property type="entry name" value="NAD(P)-binding Rossmann-like Domain"/>
    <property type="match status" value="1"/>
</dbReference>
<dbReference type="PANTHER" id="PTHR12126">
    <property type="entry name" value="NADH-UBIQUINONE OXIDOREDUCTASE 39 KDA SUBUNIT-RELATED"/>
    <property type="match status" value="1"/>
</dbReference>